<feature type="region of interest" description="Disordered" evidence="4">
    <location>
        <begin position="276"/>
        <end position="312"/>
    </location>
</feature>
<sequence>MAAAAGSQHRCVFVGNIPYDATEEQLIQICEEVGPVVSFRLVLDRETGKPKGYGFCEYKDEETALSARRNLQGYEINGRQLRVDFAENDKGNDRNREQGRGGPGLAPTAGCFLLFFSFIFPFSFFHFDLFYSLMLLSLLMLSAKIADAHKALPGPPVLGDFTPHQPIGLPLAAAAASAMARTLGGSQNSSSPLIQNGPQNLSGLGNDPLTQYLAKMSRQQLNEIMFEMKALVVQNKSLAEQLLHDVSQLPKALFQAQIMLGMVTPQMMQIASTRQPLNSFPNSLQPSHHGQTPQNEALVGSLSRPPETQSNALQNPLGVQQFALPFQQIPLQPPFQQPLPSQPQVQPQGMTLGKSGVPVPPQSFVNLANQPQVPPLPNSKGLISQVQPPLLQHSRPAGPTNVGYHPPRALPDKNVQQSYLPHPIATQTGSSAYPELLNGLGTLSKEASTSTSVNHDLSWASRAKNLPGSGMVLGEQTGMTGEISGMLNHQPKRPKLEEGGGTHPFITSSFHTSSISAQPIGSGRTVGSQTANHADVKQHAEKQVLQIPPDVESALLQQVMNLTPEQVSLLPLEQRQQVIQIQQMLLEGKR</sequence>
<dbReference type="AlphaFoldDB" id="A0AAX6FLB1"/>
<organism evidence="7 8">
    <name type="scientific">Iris pallida</name>
    <name type="common">Sweet iris</name>
    <dbReference type="NCBI Taxonomy" id="29817"/>
    <lineage>
        <taxon>Eukaryota</taxon>
        <taxon>Viridiplantae</taxon>
        <taxon>Streptophyta</taxon>
        <taxon>Embryophyta</taxon>
        <taxon>Tracheophyta</taxon>
        <taxon>Spermatophyta</taxon>
        <taxon>Magnoliopsida</taxon>
        <taxon>Liliopsida</taxon>
        <taxon>Asparagales</taxon>
        <taxon>Iridaceae</taxon>
        <taxon>Iridoideae</taxon>
        <taxon>Irideae</taxon>
        <taxon>Iris</taxon>
    </lineage>
</organism>
<feature type="transmembrane region" description="Helical" evidence="5">
    <location>
        <begin position="104"/>
        <end position="123"/>
    </location>
</feature>
<evidence type="ECO:0000256" key="3">
    <source>
        <dbReference type="PROSITE-ProRule" id="PRU00176"/>
    </source>
</evidence>
<evidence type="ECO:0000259" key="6">
    <source>
        <dbReference type="PROSITE" id="PS50102"/>
    </source>
</evidence>
<dbReference type="CDD" id="cd12398">
    <property type="entry name" value="RRM_CSTF2_RNA15_like"/>
    <property type="match status" value="1"/>
</dbReference>
<dbReference type="SMART" id="SM00360">
    <property type="entry name" value="RRM"/>
    <property type="match status" value="1"/>
</dbReference>
<keyword evidence="5" id="KW-0812">Transmembrane</keyword>
<reference evidence="7" key="1">
    <citation type="journal article" date="2023" name="GigaByte">
        <title>Genome assembly of the bearded iris, Iris pallida Lam.</title>
        <authorList>
            <person name="Bruccoleri R.E."/>
            <person name="Oakeley E.J."/>
            <person name="Faust A.M.E."/>
            <person name="Altorfer M."/>
            <person name="Dessus-Babus S."/>
            <person name="Burckhardt D."/>
            <person name="Oertli M."/>
            <person name="Naumann U."/>
            <person name="Petersen F."/>
            <person name="Wong J."/>
        </authorList>
    </citation>
    <scope>NUCLEOTIDE SEQUENCE</scope>
    <source>
        <strain evidence="7">GSM-AAB239-AS_SAM_17_03QT</strain>
    </source>
</reference>
<accession>A0AAX6FLB1</accession>
<feature type="domain" description="RRM" evidence="6">
    <location>
        <begin position="10"/>
        <end position="88"/>
    </location>
</feature>
<keyword evidence="5" id="KW-0472">Membrane</keyword>
<dbReference type="InterPro" id="IPR026896">
    <property type="entry name" value="CSTF_C"/>
</dbReference>
<dbReference type="GO" id="GO:0005847">
    <property type="term" value="C:mRNA cleavage and polyadenylation specificity factor complex"/>
    <property type="evidence" value="ECO:0007669"/>
    <property type="project" value="TreeGrafter"/>
</dbReference>
<dbReference type="InterPro" id="IPR012677">
    <property type="entry name" value="Nucleotide-bd_a/b_plait_sf"/>
</dbReference>
<dbReference type="FunFam" id="3.30.70.330:FF:000378">
    <property type="entry name" value="Cleavage stimulating factor 64"/>
    <property type="match status" value="1"/>
</dbReference>
<evidence type="ECO:0000256" key="4">
    <source>
        <dbReference type="SAM" id="MobiDB-lite"/>
    </source>
</evidence>
<name>A0AAX6FLB1_IRIPA</name>
<keyword evidence="5" id="KW-1133">Transmembrane helix</keyword>
<feature type="compositionally biased region" description="Polar residues" evidence="4">
    <location>
        <begin position="276"/>
        <end position="295"/>
    </location>
</feature>
<dbReference type="Proteomes" id="UP001140949">
    <property type="component" value="Unassembled WGS sequence"/>
</dbReference>
<protein>
    <submittedName>
        <fullName evidence="7">Cleavage stimulating factor 64-like</fullName>
    </submittedName>
</protein>
<evidence type="ECO:0000256" key="1">
    <source>
        <dbReference type="ARBA" id="ARBA00004123"/>
    </source>
</evidence>
<dbReference type="Pfam" id="PF14304">
    <property type="entry name" value="CSTF_C"/>
    <property type="match status" value="1"/>
</dbReference>
<dbReference type="PANTHER" id="PTHR45735">
    <property type="entry name" value="CLEAVAGE STIMULATION FACTOR SUBUNIT 2"/>
    <property type="match status" value="1"/>
</dbReference>
<dbReference type="PROSITE" id="PS50102">
    <property type="entry name" value="RRM"/>
    <property type="match status" value="1"/>
</dbReference>
<keyword evidence="2" id="KW-0539">Nucleus</keyword>
<gene>
    <name evidence="7" type="ORF">M6B38_411570</name>
</gene>
<dbReference type="Pfam" id="PF00076">
    <property type="entry name" value="RRM_1"/>
    <property type="match status" value="1"/>
</dbReference>
<evidence type="ECO:0000256" key="5">
    <source>
        <dbReference type="SAM" id="Phobius"/>
    </source>
</evidence>
<dbReference type="InterPro" id="IPR038192">
    <property type="entry name" value="CSTF_C_sf"/>
</dbReference>
<keyword evidence="3" id="KW-0694">RNA-binding</keyword>
<keyword evidence="8" id="KW-1185">Reference proteome</keyword>
<dbReference type="EMBL" id="JANAVB010027997">
    <property type="protein sequence ID" value="KAJ6817184.1"/>
    <property type="molecule type" value="Genomic_DNA"/>
</dbReference>
<dbReference type="Pfam" id="PF14327">
    <property type="entry name" value="CSTF2_hinge"/>
    <property type="match status" value="1"/>
</dbReference>
<comment type="caution">
    <text evidence="7">The sequence shown here is derived from an EMBL/GenBank/DDBJ whole genome shotgun (WGS) entry which is preliminary data.</text>
</comment>
<dbReference type="InterPro" id="IPR025742">
    <property type="entry name" value="CSTF2_hinge"/>
</dbReference>
<dbReference type="GO" id="GO:0003729">
    <property type="term" value="F:mRNA binding"/>
    <property type="evidence" value="ECO:0007669"/>
    <property type="project" value="TreeGrafter"/>
</dbReference>
<dbReference type="InterPro" id="IPR035979">
    <property type="entry name" value="RBD_domain_sf"/>
</dbReference>
<dbReference type="InterPro" id="IPR000504">
    <property type="entry name" value="RRM_dom"/>
</dbReference>
<dbReference type="Gene3D" id="1.10.20.70">
    <property type="entry name" value="Transcription termination and cleavage factor, C-terminal domain"/>
    <property type="match status" value="1"/>
</dbReference>
<evidence type="ECO:0000313" key="7">
    <source>
        <dbReference type="EMBL" id="KAJ6817184.1"/>
    </source>
</evidence>
<reference evidence="7" key="2">
    <citation type="submission" date="2023-04" db="EMBL/GenBank/DDBJ databases">
        <authorList>
            <person name="Bruccoleri R.E."/>
            <person name="Oakeley E.J."/>
            <person name="Faust A.-M."/>
            <person name="Dessus-Babus S."/>
            <person name="Altorfer M."/>
            <person name="Burckhardt D."/>
            <person name="Oertli M."/>
            <person name="Naumann U."/>
            <person name="Petersen F."/>
            <person name="Wong J."/>
        </authorList>
    </citation>
    <scope>NUCLEOTIDE SEQUENCE</scope>
    <source>
        <strain evidence="7">GSM-AAB239-AS_SAM_17_03QT</strain>
        <tissue evidence="7">Leaf</tissue>
    </source>
</reference>
<comment type="subcellular location">
    <subcellularLocation>
        <location evidence="1">Nucleus</location>
    </subcellularLocation>
</comment>
<proteinExistence type="predicted"/>
<dbReference type="PANTHER" id="PTHR45735:SF2">
    <property type="entry name" value="CLEAVAGE STIMULATION FACTOR SUBUNIT 2"/>
    <property type="match status" value="1"/>
</dbReference>
<evidence type="ECO:0000256" key="2">
    <source>
        <dbReference type="ARBA" id="ARBA00023242"/>
    </source>
</evidence>
<dbReference type="SUPFAM" id="SSF54928">
    <property type="entry name" value="RNA-binding domain, RBD"/>
    <property type="match status" value="1"/>
</dbReference>
<dbReference type="Gene3D" id="3.30.70.330">
    <property type="match status" value="1"/>
</dbReference>
<dbReference type="GO" id="GO:0031124">
    <property type="term" value="P:mRNA 3'-end processing"/>
    <property type="evidence" value="ECO:0007669"/>
    <property type="project" value="InterPro"/>
</dbReference>
<evidence type="ECO:0000313" key="8">
    <source>
        <dbReference type="Proteomes" id="UP001140949"/>
    </source>
</evidence>